<gene>
    <name evidence="2" type="ORF">TWF730_009282</name>
</gene>
<accession>A0AAV9V4E8</accession>
<feature type="region of interest" description="Disordered" evidence="1">
    <location>
        <begin position="65"/>
        <end position="98"/>
    </location>
</feature>
<protein>
    <submittedName>
        <fullName evidence="2">Uncharacterized protein</fullName>
    </submittedName>
</protein>
<organism evidence="2 3">
    <name type="scientific">Orbilia blumenaviensis</name>
    <dbReference type="NCBI Taxonomy" id="1796055"/>
    <lineage>
        <taxon>Eukaryota</taxon>
        <taxon>Fungi</taxon>
        <taxon>Dikarya</taxon>
        <taxon>Ascomycota</taxon>
        <taxon>Pezizomycotina</taxon>
        <taxon>Orbiliomycetes</taxon>
        <taxon>Orbiliales</taxon>
        <taxon>Orbiliaceae</taxon>
        <taxon>Orbilia</taxon>
    </lineage>
</organism>
<sequence length="522" mass="59200">MGNTKNRSRNIHALIVHGSDKWDLNCAYNFLAAVKSCYSRSIIPHALSTCKRDELLELFDVAKDEEQDGDQQGSRSLPNTPSLGSSAMASTTEPSINPQDIATIGQEDIIPGYLPPPPSTPTPQETREMLEVLRPFYRCVPQEDIKLELRSHLQTLAPKLKHSSRLLVIICAQAVHTSGCIVLGRTIVAQDIMEYIESLPMKSSAVIASIATGSDDREEIPDTWETADEQTSSEIRYNSETRTIYTVARIETIKPDGELSVEREVQLVRDAGTLQSKSDTFSGYRSLKLGPWAYLSKEWVPVDTVTGYIEEVIDKNIVLKGVSPLTRAKVTFDRGVRIVKKQEPLDLSIYYLELKFEEVKRRGEEDEEDATEEPATEHAKKGMLALSGMMKRVIDQNRKCLHAAHIISSSSLFQQRVEETLRFIERVDIRTEAFLQGAYKDGMLKFIDATGIRLPPEVKRKFLESIQMPCPEFNNLIIPPKSCVGMEYWDQANRILRLMQGHTSQYRWFRVERFLEYIAENL</sequence>
<keyword evidence="3" id="KW-1185">Reference proteome</keyword>
<evidence type="ECO:0000256" key="1">
    <source>
        <dbReference type="SAM" id="MobiDB-lite"/>
    </source>
</evidence>
<evidence type="ECO:0000313" key="3">
    <source>
        <dbReference type="Proteomes" id="UP001373714"/>
    </source>
</evidence>
<evidence type="ECO:0000313" key="2">
    <source>
        <dbReference type="EMBL" id="KAK6352456.1"/>
    </source>
</evidence>
<dbReference type="AlphaFoldDB" id="A0AAV9V4E8"/>
<proteinExistence type="predicted"/>
<name>A0AAV9V4E8_9PEZI</name>
<comment type="caution">
    <text evidence="2">The sequence shown here is derived from an EMBL/GenBank/DDBJ whole genome shotgun (WGS) entry which is preliminary data.</text>
</comment>
<reference evidence="2 3" key="1">
    <citation type="submission" date="2019-10" db="EMBL/GenBank/DDBJ databases">
        <authorList>
            <person name="Palmer J.M."/>
        </authorList>
    </citation>
    <scope>NUCLEOTIDE SEQUENCE [LARGE SCALE GENOMIC DNA]</scope>
    <source>
        <strain evidence="2 3">TWF730</strain>
    </source>
</reference>
<dbReference type="Proteomes" id="UP001373714">
    <property type="component" value="Unassembled WGS sequence"/>
</dbReference>
<feature type="compositionally biased region" description="Polar residues" evidence="1">
    <location>
        <begin position="70"/>
        <end position="98"/>
    </location>
</feature>
<dbReference type="EMBL" id="JAVHNS010000006">
    <property type="protein sequence ID" value="KAK6352456.1"/>
    <property type="molecule type" value="Genomic_DNA"/>
</dbReference>